<name>A0A8W8K0T1_MAGGI</name>
<evidence type="ECO:0000256" key="6">
    <source>
        <dbReference type="ARBA" id="ARBA00022989"/>
    </source>
</evidence>
<feature type="transmembrane region" description="Helical" evidence="9">
    <location>
        <begin position="384"/>
        <end position="402"/>
    </location>
</feature>
<dbReference type="GO" id="GO:0005774">
    <property type="term" value="C:vacuolar membrane"/>
    <property type="evidence" value="ECO:0007669"/>
    <property type="project" value="TreeGrafter"/>
</dbReference>
<keyword evidence="8" id="KW-0968">Cytoplasmic vesicle</keyword>
<proteinExistence type="inferred from homology"/>
<dbReference type="Pfam" id="PF01490">
    <property type="entry name" value="Aa_trans"/>
    <property type="match status" value="1"/>
</dbReference>
<feature type="transmembrane region" description="Helical" evidence="9">
    <location>
        <begin position="188"/>
        <end position="207"/>
    </location>
</feature>
<dbReference type="AlphaFoldDB" id="A0A8W8K0T1"/>
<keyword evidence="5" id="KW-0532">Neurotransmitter transport</keyword>
<keyword evidence="3" id="KW-0813">Transport</keyword>
<feature type="transmembrane region" description="Helical" evidence="9">
    <location>
        <begin position="289"/>
        <end position="315"/>
    </location>
</feature>
<evidence type="ECO:0000313" key="11">
    <source>
        <dbReference type="EnsemblMetazoa" id="G21921.1:cds"/>
    </source>
</evidence>
<feature type="transmembrane region" description="Helical" evidence="9">
    <location>
        <begin position="408"/>
        <end position="429"/>
    </location>
</feature>
<evidence type="ECO:0000259" key="10">
    <source>
        <dbReference type="Pfam" id="PF01490"/>
    </source>
</evidence>
<evidence type="ECO:0000256" key="7">
    <source>
        <dbReference type="ARBA" id="ARBA00023136"/>
    </source>
</evidence>
<keyword evidence="4 9" id="KW-0812">Transmembrane</keyword>
<reference evidence="11" key="1">
    <citation type="submission" date="2022-08" db="UniProtKB">
        <authorList>
            <consortium name="EnsemblMetazoa"/>
        </authorList>
    </citation>
    <scope>IDENTIFICATION</scope>
    <source>
        <strain evidence="11">05x7-T-G4-1.051#20</strain>
    </source>
</reference>
<comment type="similarity">
    <text evidence="2">Belongs to the amino acid/polyamine transporter 2 family.</text>
</comment>
<feature type="transmembrane region" description="Helical" evidence="9">
    <location>
        <begin position="441"/>
        <end position="463"/>
    </location>
</feature>
<evidence type="ECO:0000256" key="2">
    <source>
        <dbReference type="ARBA" id="ARBA00008066"/>
    </source>
</evidence>
<evidence type="ECO:0000256" key="1">
    <source>
        <dbReference type="ARBA" id="ARBA00004439"/>
    </source>
</evidence>
<accession>A0A8W8K0T1</accession>
<evidence type="ECO:0000313" key="12">
    <source>
        <dbReference type="Proteomes" id="UP000005408"/>
    </source>
</evidence>
<evidence type="ECO:0000256" key="8">
    <source>
        <dbReference type="ARBA" id="ARBA00023329"/>
    </source>
</evidence>
<dbReference type="InterPro" id="IPR013057">
    <property type="entry name" value="AA_transpt_TM"/>
</dbReference>
<dbReference type="GO" id="GO:0015179">
    <property type="term" value="F:L-amino acid transmembrane transporter activity"/>
    <property type="evidence" value="ECO:0007669"/>
    <property type="project" value="TreeGrafter"/>
</dbReference>
<feature type="transmembrane region" description="Helical" evidence="9">
    <location>
        <begin position="335"/>
        <end position="356"/>
    </location>
</feature>
<keyword evidence="6 9" id="KW-1133">Transmembrane helix</keyword>
<evidence type="ECO:0000256" key="9">
    <source>
        <dbReference type="SAM" id="Phobius"/>
    </source>
</evidence>
<dbReference type="PANTHER" id="PTHR22950:SF689">
    <property type="entry name" value="VESICULAR INHIBITORY AMINO ACID TRANSPORTER"/>
    <property type="match status" value="1"/>
</dbReference>
<dbReference type="Proteomes" id="UP000005408">
    <property type="component" value="Unassembled WGS sequence"/>
</dbReference>
<keyword evidence="12" id="KW-1185">Reference proteome</keyword>
<dbReference type="GO" id="GO:0006836">
    <property type="term" value="P:neurotransmitter transport"/>
    <property type="evidence" value="ECO:0007669"/>
    <property type="project" value="UniProtKB-KW"/>
</dbReference>
<evidence type="ECO:0000256" key="3">
    <source>
        <dbReference type="ARBA" id="ARBA00022448"/>
    </source>
</evidence>
<dbReference type="PANTHER" id="PTHR22950">
    <property type="entry name" value="AMINO ACID TRANSPORTER"/>
    <property type="match status" value="1"/>
</dbReference>
<evidence type="ECO:0000256" key="5">
    <source>
        <dbReference type="ARBA" id="ARBA00022775"/>
    </source>
</evidence>
<dbReference type="GO" id="GO:0030659">
    <property type="term" value="C:cytoplasmic vesicle membrane"/>
    <property type="evidence" value="ECO:0007669"/>
    <property type="project" value="UniProtKB-SubCell"/>
</dbReference>
<evidence type="ECO:0000256" key="4">
    <source>
        <dbReference type="ARBA" id="ARBA00022692"/>
    </source>
</evidence>
<comment type="subcellular location">
    <subcellularLocation>
        <location evidence="1">Cytoplasmic vesicle membrane</location>
        <topology evidence="1">Multi-pass membrane protein</topology>
    </subcellularLocation>
</comment>
<dbReference type="EnsemblMetazoa" id="G21921.1">
    <property type="protein sequence ID" value="G21921.1:cds"/>
    <property type="gene ID" value="G21921"/>
</dbReference>
<feature type="domain" description="Amino acid transporter transmembrane" evidence="10">
    <location>
        <begin position="68"/>
        <end position="460"/>
    </location>
</feature>
<feature type="transmembrane region" description="Helical" evidence="9">
    <location>
        <begin position="256"/>
        <end position="277"/>
    </location>
</feature>
<keyword evidence="7 9" id="KW-0472">Membrane</keyword>
<feature type="transmembrane region" description="Helical" evidence="9">
    <location>
        <begin position="214"/>
        <end position="236"/>
    </location>
</feature>
<protein>
    <recommendedName>
        <fullName evidence="10">Amino acid transporter transmembrane domain-containing protein</fullName>
    </recommendedName>
</protein>
<sequence length="471" mass="53737">MDWFRRRNFQLYSSLEENASIELTEQNAEKTRVGETECDSIQETRDFAPGNTTSYGSLKKEAEFKEAKLTTWQASWNITNMIQGTNILNAPFVLLVGGIPGILLTVLVGYISIYTCFLLINCQYDEDMEGGKTKKRPTLHDIAVHNLGKKAGVVFIDLLQLLLMFGNCVYQLLTCGHMINALFPENPLGFNGIIFVFSIPLFPFAFVKSIILVSHFSCVSVIVTSFAHFGIVVYMFSKLNQWLPNEFPITTDIYPFSVSLGMIVFGFDTQLYVNALDNKMKEGSNIKKMIVWTHLIAVFVKIFFGLVGVFTFGHLTRETITNNIDIAPLKYFFNVFYPLKFFLVFQFPYFAIIDLIQEKLFQGVNQPCFPSCVDQKNALKWWALLLRMSLICLSVAVCVVFPDVAVMSGYTGCTVGAFVMFLMPVYFHLNMFWRKMKWYRLLHDFLVLLVGVLVVFFGVFSFVQREIITGT</sequence>
<feature type="transmembrane region" description="Helical" evidence="9">
    <location>
        <begin position="92"/>
        <end position="120"/>
    </location>
</feature>
<organism evidence="11 12">
    <name type="scientific">Magallana gigas</name>
    <name type="common">Pacific oyster</name>
    <name type="synonym">Crassostrea gigas</name>
    <dbReference type="NCBI Taxonomy" id="29159"/>
    <lineage>
        <taxon>Eukaryota</taxon>
        <taxon>Metazoa</taxon>
        <taxon>Spiralia</taxon>
        <taxon>Lophotrochozoa</taxon>
        <taxon>Mollusca</taxon>
        <taxon>Bivalvia</taxon>
        <taxon>Autobranchia</taxon>
        <taxon>Pteriomorphia</taxon>
        <taxon>Ostreida</taxon>
        <taxon>Ostreoidea</taxon>
        <taxon>Ostreidae</taxon>
        <taxon>Magallana</taxon>
    </lineage>
</organism>